<dbReference type="PROSITE" id="PS00409">
    <property type="entry name" value="PROKAR_NTER_METHYL"/>
    <property type="match status" value="1"/>
</dbReference>
<dbReference type="Proteomes" id="UP000077885">
    <property type="component" value="Unassembled WGS sequence"/>
</dbReference>
<dbReference type="InterPro" id="IPR045584">
    <property type="entry name" value="Pilin-like"/>
</dbReference>
<dbReference type="InterPro" id="IPR012902">
    <property type="entry name" value="N_methyl_site"/>
</dbReference>
<dbReference type="Pfam" id="PF00114">
    <property type="entry name" value="Pilin"/>
    <property type="match status" value="1"/>
</dbReference>
<dbReference type="NCBIfam" id="TIGR02532">
    <property type="entry name" value="IV_pilin_GFxxxE"/>
    <property type="match status" value="1"/>
</dbReference>
<dbReference type="PANTHER" id="PTHR30093">
    <property type="entry name" value="GENERAL SECRETION PATHWAY PROTEIN G"/>
    <property type="match status" value="1"/>
</dbReference>
<evidence type="ECO:0000313" key="7">
    <source>
        <dbReference type="Proteomes" id="UP000077885"/>
    </source>
</evidence>
<evidence type="ECO:0000256" key="1">
    <source>
        <dbReference type="ARBA" id="ARBA00005233"/>
    </source>
</evidence>
<dbReference type="SUPFAM" id="SSF54523">
    <property type="entry name" value="Pili subunits"/>
    <property type="match status" value="1"/>
</dbReference>
<dbReference type="GO" id="GO:0007155">
    <property type="term" value="P:cell adhesion"/>
    <property type="evidence" value="ECO:0007669"/>
    <property type="project" value="InterPro"/>
</dbReference>
<keyword evidence="2" id="KW-0488">Methylation</keyword>
<dbReference type="InterPro" id="IPR001082">
    <property type="entry name" value="Pilin"/>
</dbReference>
<organism evidence="6 7">
    <name type="scientific">Eikenella longinqua</name>
    <dbReference type="NCBI Taxonomy" id="1795827"/>
    <lineage>
        <taxon>Bacteria</taxon>
        <taxon>Pseudomonadati</taxon>
        <taxon>Pseudomonadota</taxon>
        <taxon>Betaproteobacteria</taxon>
        <taxon>Neisseriales</taxon>
        <taxon>Neisseriaceae</taxon>
        <taxon>Eikenella</taxon>
    </lineage>
</organism>
<comment type="caution">
    <text evidence="6">The sequence shown here is derived from an EMBL/GenBank/DDBJ whole genome shotgun (WGS) entry which is preliminary data.</text>
</comment>
<keyword evidence="4" id="KW-0281">Fimbrium</keyword>
<keyword evidence="7" id="KW-1185">Reference proteome</keyword>
<protein>
    <recommendedName>
        <fullName evidence="8">Prepilin-type N-terminal cleavage/methylation domain-containing protein</fullName>
    </recommendedName>
</protein>
<dbReference type="EMBL" id="LXSL01000032">
    <property type="protein sequence ID" value="OAM26105.1"/>
    <property type="molecule type" value="Genomic_DNA"/>
</dbReference>
<dbReference type="Pfam" id="PF07963">
    <property type="entry name" value="N_methyl"/>
    <property type="match status" value="1"/>
</dbReference>
<reference evidence="7" key="1">
    <citation type="submission" date="2016-05" db="EMBL/GenBank/DDBJ databases">
        <title>Draft genome of Corynebacterium afermentans subsp. afermentans LCDC 88199T.</title>
        <authorList>
            <person name="Bernier A.-M."/>
            <person name="Bernard K."/>
        </authorList>
    </citation>
    <scope>NUCLEOTIDE SEQUENCE [LARGE SCALE GENOMIC DNA]</scope>
    <source>
        <strain evidence="7">NML02-A-017</strain>
    </source>
</reference>
<sequence length="145" mass="15296">MNKISANRGFTLIELMIVIAIIGILAAIALPAYQDYIARAQAAEALKSTEGLKTDIGTYYWLTGEYPKAGNPIMATATALEGKYSQAGGTQITPDNGVITVTFNKGANNGKTVVLTPTANLGNRQIITWKCSGTVGETRLPGSCQ</sequence>
<keyword evidence="3" id="KW-1015">Disulfide bond</keyword>
<feature type="transmembrane region" description="Helical" evidence="5">
    <location>
        <begin position="12"/>
        <end position="33"/>
    </location>
</feature>
<proteinExistence type="inferred from homology"/>
<accession>A0A1A9RTJ1</accession>
<dbReference type="STRING" id="1795827.A7P95_10390"/>
<gene>
    <name evidence="6" type="ORF">A7P95_10390</name>
</gene>
<evidence type="ECO:0000256" key="4">
    <source>
        <dbReference type="RuleBase" id="RU000389"/>
    </source>
</evidence>
<evidence type="ECO:0000256" key="2">
    <source>
        <dbReference type="ARBA" id="ARBA00022481"/>
    </source>
</evidence>
<name>A0A1A9RTJ1_9NEIS</name>
<dbReference type="AlphaFoldDB" id="A0A1A9RTJ1"/>
<keyword evidence="5" id="KW-0472">Membrane</keyword>
<dbReference type="Gene3D" id="3.30.700.10">
    <property type="entry name" value="Glycoprotein, Type 4 Pilin"/>
    <property type="match status" value="1"/>
</dbReference>
<dbReference type="OrthoDB" id="8607132at2"/>
<evidence type="ECO:0000256" key="3">
    <source>
        <dbReference type="ARBA" id="ARBA00023157"/>
    </source>
</evidence>
<evidence type="ECO:0000313" key="6">
    <source>
        <dbReference type="EMBL" id="OAM26105.1"/>
    </source>
</evidence>
<evidence type="ECO:0008006" key="8">
    <source>
        <dbReference type="Google" id="ProtNLM"/>
    </source>
</evidence>
<dbReference type="PANTHER" id="PTHR30093:SF34">
    <property type="entry name" value="PREPILIN PEPTIDASE-DEPENDENT PROTEIN D"/>
    <property type="match status" value="1"/>
</dbReference>
<dbReference type="GO" id="GO:0009289">
    <property type="term" value="C:pilus"/>
    <property type="evidence" value="ECO:0007669"/>
    <property type="project" value="InterPro"/>
</dbReference>
<keyword evidence="5" id="KW-1133">Transmembrane helix</keyword>
<comment type="similarity">
    <text evidence="1 4">Belongs to the N-Me-Phe pilin family.</text>
</comment>
<keyword evidence="5" id="KW-0812">Transmembrane</keyword>
<evidence type="ECO:0000256" key="5">
    <source>
        <dbReference type="SAM" id="Phobius"/>
    </source>
</evidence>